<name>A0A174ZPF9_9FIRM</name>
<dbReference type="InterPro" id="IPR003593">
    <property type="entry name" value="AAA+_ATPase"/>
</dbReference>
<dbReference type="FunFam" id="3.40.50.300:FF:000032">
    <property type="entry name" value="Export ABC transporter ATP-binding protein"/>
    <property type="match status" value="1"/>
</dbReference>
<evidence type="ECO:0000256" key="1">
    <source>
        <dbReference type="ARBA" id="ARBA00005417"/>
    </source>
</evidence>
<dbReference type="CDD" id="cd03255">
    <property type="entry name" value="ABC_MJ0796_LolCDE_FtsE"/>
    <property type="match status" value="1"/>
</dbReference>
<dbReference type="STRING" id="39492.ERS852540_01266"/>
<accession>A0A174ZPF9</accession>
<dbReference type="GO" id="GO:0022857">
    <property type="term" value="F:transmembrane transporter activity"/>
    <property type="evidence" value="ECO:0007669"/>
    <property type="project" value="UniProtKB-ARBA"/>
</dbReference>
<evidence type="ECO:0000259" key="5">
    <source>
        <dbReference type="PROSITE" id="PS50893"/>
    </source>
</evidence>
<dbReference type="Gene3D" id="3.40.50.300">
    <property type="entry name" value="P-loop containing nucleotide triphosphate hydrolases"/>
    <property type="match status" value="1"/>
</dbReference>
<dbReference type="EC" id="3.6.3.-" evidence="6"/>
<evidence type="ECO:0000313" key="6">
    <source>
        <dbReference type="EMBL" id="CUQ86268.1"/>
    </source>
</evidence>
<protein>
    <submittedName>
        <fullName evidence="6">Lipoprotein-releasing system ATP-binding protein LolD</fullName>
        <ecNumber evidence="6">3.6.3.-</ecNumber>
    </submittedName>
</protein>
<dbReference type="PROSITE" id="PS00211">
    <property type="entry name" value="ABC_TRANSPORTER_1"/>
    <property type="match status" value="1"/>
</dbReference>
<evidence type="ECO:0000313" key="7">
    <source>
        <dbReference type="Proteomes" id="UP000095662"/>
    </source>
</evidence>
<comment type="similarity">
    <text evidence="1">Belongs to the ABC transporter superfamily.</text>
</comment>
<keyword evidence="6" id="KW-0449">Lipoprotein</keyword>
<dbReference type="GO" id="GO:0098796">
    <property type="term" value="C:membrane protein complex"/>
    <property type="evidence" value="ECO:0007669"/>
    <property type="project" value="UniProtKB-ARBA"/>
</dbReference>
<evidence type="ECO:0000256" key="3">
    <source>
        <dbReference type="ARBA" id="ARBA00022741"/>
    </source>
</evidence>
<dbReference type="InterPro" id="IPR027417">
    <property type="entry name" value="P-loop_NTPase"/>
</dbReference>
<dbReference type="GO" id="GO:0016887">
    <property type="term" value="F:ATP hydrolysis activity"/>
    <property type="evidence" value="ECO:0007669"/>
    <property type="project" value="InterPro"/>
</dbReference>
<keyword evidence="4 6" id="KW-0067">ATP-binding</keyword>
<dbReference type="InterPro" id="IPR017911">
    <property type="entry name" value="MacB-like_ATP-bd"/>
</dbReference>
<dbReference type="OrthoDB" id="9802264at2"/>
<dbReference type="PANTHER" id="PTHR42798">
    <property type="entry name" value="LIPOPROTEIN-RELEASING SYSTEM ATP-BINDING PROTEIN LOLD"/>
    <property type="match status" value="1"/>
</dbReference>
<keyword evidence="6" id="KW-0378">Hydrolase</keyword>
<evidence type="ECO:0000256" key="2">
    <source>
        <dbReference type="ARBA" id="ARBA00022448"/>
    </source>
</evidence>
<dbReference type="SMART" id="SM00382">
    <property type="entry name" value="AAA"/>
    <property type="match status" value="1"/>
</dbReference>
<dbReference type="InterPro" id="IPR003439">
    <property type="entry name" value="ABC_transporter-like_ATP-bd"/>
</dbReference>
<dbReference type="AlphaFoldDB" id="A0A174ZPF9"/>
<dbReference type="Proteomes" id="UP000095662">
    <property type="component" value="Unassembled WGS sequence"/>
</dbReference>
<sequence>MITTTGLTRIYGKGENAVTAINNLDIRIDDGELVAITGKSGSGKTTLLNILGGLDKATGGSVCYDDTDITKLADTALADFRLNKIGFVFQFYDLIPELTAKENILLPSKLAKKGKTDISDTVKKLGVENLLGRYPSELSGGQQQRVAIARALVNDPSVLLCDEPTGNLDVSTGNDVLSLLIDLNRNDNRTIVIVTHDNQLAEKCDRIIRISDGKITD</sequence>
<dbReference type="EMBL" id="CZBY01000008">
    <property type="protein sequence ID" value="CUQ86268.1"/>
    <property type="molecule type" value="Genomic_DNA"/>
</dbReference>
<keyword evidence="3" id="KW-0547">Nucleotide-binding</keyword>
<dbReference type="Pfam" id="PF00005">
    <property type="entry name" value="ABC_tran"/>
    <property type="match status" value="1"/>
</dbReference>
<organism evidence="6 7">
    <name type="scientific">[Eubacterium] siraeum</name>
    <dbReference type="NCBI Taxonomy" id="39492"/>
    <lineage>
        <taxon>Bacteria</taxon>
        <taxon>Bacillati</taxon>
        <taxon>Bacillota</taxon>
        <taxon>Clostridia</taxon>
        <taxon>Eubacteriales</taxon>
        <taxon>Oscillospiraceae</taxon>
        <taxon>Oscillospiraceae incertae sedis</taxon>
    </lineage>
</organism>
<feature type="domain" description="ABC transporter" evidence="5">
    <location>
        <begin position="2"/>
        <end position="217"/>
    </location>
</feature>
<dbReference type="GO" id="GO:0005524">
    <property type="term" value="F:ATP binding"/>
    <property type="evidence" value="ECO:0007669"/>
    <property type="project" value="UniProtKB-KW"/>
</dbReference>
<keyword evidence="2" id="KW-0813">Transport</keyword>
<gene>
    <name evidence="6" type="primary">lolD_2</name>
    <name evidence="6" type="ORF">ERS852540_01266</name>
</gene>
<dbReference type="PANTHER" id="PTHR42798:SF7">
    <property type="entry name" value="ALPHA-D-RIBOSE 1-METHYLPHOSPHONATE 5-TRIPHOSPHATE SYNTHASE SUBUNIT PHNL"/>
    <property type="match status" value="1"/>
</dbReference>
<dbReference type="InterPro" id="IPR017871">
    <property type="entry name" value="ABC_transporter-like_CS"/>
</dbReference>
<dbReference type="PROSITE" id="PS50893">
    <property type="entry name" value="ABC_TRANSPORTER_2"/>
    <property type="match status" value="1"/>
</dbReference>
<dbReference type="SUPFAM" id="SSF52540">
    <property type="entry name" value="P-loop containing nucleoside triphosphate hydrolases"/>
    <property type="match status" value="1"/>
</dbReference>
<reference evidence="6 7" key="1">
    <citation type="submission" date="2015-09" db="EMBL/GenBank/DDBJ databases">
        <authorList>
            <consortium name="Pathogen Informatics"/>
        </authorList>
    </citation>
    <scope>NUCLEOTIDE SEQUENCE [LARGE SCALE GENOMIC DNA]</scope>
    <source>
        <strain evidence="6 7">2789STDY5834928</strain>
    </source>
</reference>
<proteinExistence type="inferred from homology"/>
<evidence type="ECO:0000256" key="4">
    <source>
        <dbReference type="ARBA" id="ARBA00022840"/>
    </source>
</evidence>